<gene>
    <name evidence="1" type="ORF">CPLU01_08349</name>
</gene>
<evidence type="ECO:0000313" key="2">
    <source>
        <dbReference type="Proteomes" id="UP000654918"/>
    </source>
</evidence>
<evidence type="ECO:0000313" key="1">
    <source>
        <dbReference type="EMBL" id="KAF6828687.1"/>
    </source>
</evidence>
<protein>
    <submittedName>
        <fullName evidence="1">Uncharacterized protein</fullName>
    </submittedName>
</protein>
<dbReference type="AlphaFoldDB" id="A0A8H6KBN7"/>
<reference evidence="1" key="1">
    <citation type="journal article" date="2020" name="Phytopathology">
        <title>Genome Sequence Resources of Colletotrichum truncatum, C. plurivorum, C. musicola, and C. sojae: Four Species Pathogenic to Soybean (Glycine max).</title>
        <authorList>
            <person name="Rogerio F."/>
            <person name="Boufleur T.R."/>
            <person name="Ciampi-Guillardi M."/>
            <person name="Sukno S.A."/>
            <person name="Thon M.R."/>
            <person name="Massola Junior N.S."/>
            <person name="Baroncelli R."/>
        </authorList>
    </citation>
    <scope>NUCLEOTIDE SEQUENCE</scope>
    <source>
        <strain evidence="1">LFN00145</strain>
    </source>
</reference>
<sequence length="67" mass="7518">MVLTNERRRKGDAGGLIRPAARIRIRFAHLTPAYANSQLFGSTPRLAFLSARLSRRNVFLFFPTTAA</sequence>
<comment type="caution">
    <text evidence="1">The sequence shown here is derived from an EMBL/GenBank/DDBJ whole genome shotgun (WGS) entry which is preliminary data.</text>
</comment>
<proteinExistence type="predicted"/>
<name>A0A8H6KBN7_9PEZI</name>
<dbReference type="EMBL" id="WIGO01000118">
    <property type="protein sequence ID" value="KAF6828687.1"/>
    <property type="molecule type" value="Genomic_DNA"/>
</dbReference>
<dbReference type="Proteomes" id="UP000654918">
    <property type="component" value="Unassembled WGS sequence"/>
</dbReference>
<organism evidence="1 2">
    <name type="scientific">Colletotrichum plurivorum</name>
    <dbReference type="NCBI Taxonomy" id="2175906"/>
    <lineage>
        <taxon>Eukaryota</taxon>
        <taxon>Fungi</taxon>
        <taxon>Dikarya</taxon>
        <taxon>Ascomycota</taxon>
        <taxon>Pezizomycotina</taxon>
        <taxon>Sordariomycetes</taxon>
        <taxon>Hypocreomycetidae</taxon>
        <taxon>Glomerellales</taxon>
        <taxon>Glomerellaceae</taxon>
        <taxon>Colletotrichum</taxon>
        <taxon>Colletotrichum orchidearum species complex</taxon>
    </lineage>
</organism>
<keyword evidence="2" id="KW-1185">Reference proteome</keyword>
<accession>A0A8H6KBN7</accession>